<dbReference type="RefSeq" id="WP_252821162.1">
    <property type="nucleotide sequence ID" value="NZ_JAMXQS010000008.1"/>
</dbReference>
<comment type="caution">
    <text evidence="1">The sequence shown here is derived from an EMBL/GenBank/DDBJ whole genome shotgun (WGS) entry which is preliminary data.</text>
</comment>
<dbReference type="Proteomes" id="UP001205906">
    <property type="component" value="Unassembled WGS sequence"/>
</dbReference>
<dbReference type="SUPFAM" id="SSF48150">
    <property type="entry name" value="DNA-glycosylase"/>
    <property type="match status" value="1"/>
</dbReference>
<evidence type="ECO:0008006" key="3">
    <source>
        <dbReference type="Google" id="ProtNLM"/>
    </source>
</evidence>
<gene>
    <name evidence="1" type="ORF">NGM99_17180</name>
</gene>
<accession>A0ABT1C9P4</accession>
<sequence length="219" mass="24546">MSSVKQIAVENLKAARAIANLAAAEGVFAYPAKNRRSYFHLGAVVADAVLQAGLNYSSVVRPRINRIMAEYPDADNVNVLIDIVHSGMASEFLNWKHHVKTNRFEKLVITLRDADIKNVTILRDGLHCERFCQNLLSIKGVGPKTVDYMACLIGIDSIAVDRHVRNFAKQAGIESRDYNFLKTVSCLAADLLAIRRRDFDAWIWAHQSKQGVSQLTFEF</sequence>
<protein>
    <recommendedName>
        <fullName evidence="3">Endonuclease III</fullName>
    </recommendedName>
</protein>
<proteinExistence type="predicted"/>
<organism evidence="1 2">
    <name type="scientific">Mesorhizobium liriopis</name>
    <dbReference type="NCBI Taxonomy" id="2953882"/>
    <lineage>
        <taxon>Bacteria</taxon>
        <taxon>Pseudomonadati</taxon>
        <taxon>Pseudomonadota</taxon>
        <taxon>Alphaproteobacteria</taxon>
        <taxon>Hyphomicrobiales</taxon>
        <taxon>Phyllobacteriaceae</taxon>
        <taxon>Mesorhizobium</taxon>
    </lineage>
</organism>
<dbReference type="InterPro" id="IPR011257">
    <property type="entry name" value="DNA_glycosylase"/>
</dbReference>
<dbReference type="EMBL" id="JAMXQS010000008">
    <property type="protein sequence ID" value="MCO6051520.1"/>
    <property type="molecule type" value="Genomic_DNA"/>
</dbReference>
<reference evidence="1 2" key="1">
    <citation type="submission" date="2022-06" db="EMBL/GenBank/DDBJ databases">
        <title>Mesorhizobium sp. strain RP14 Genome sequencing and assembly.</title>
        <authorList>
            <person name="Kim I."/>
        </authorList>
    </citation>
    <scope>NUCLEOTIDE SEQUENCE [LARGE SCALE GENOMIC DNA]</scope>
    <source>
        <strain evidence="2">RP14(2022)</strain>
    </source>
</reference>
<evidence type="ECO:0000313" key="2">
    <source>
        <dbReference type="Proteomes" id="UP001205906"/>
    </source>
</evidence>
<name>A0ABT1C9P4_9HYPH</name>
<keyword evidence="2" id="KW-1185">Reference proteome</keyword>
<evidence type="ECO:0000313" key="1">
    <source>
        <dbReference type="EMBL" id="MCO6051520.1"/>
    </source>
</evidence>